<reference evidence="11" key="4">
    <citation type="submission" date="2025-09" db="UniProtKB">
        <authorList>
            <consortium name="Ensembl"/>
        </authorList>
    </citation>
    <scope>IDENTIFICATION</scope>
</reference>
<dbReference type="AlphaFoldDB" id="A0AAX7V752"/>
<dbReference type="PROSITE" id="PS50297">
    <property type="entry name" value="ANK_REP_REGION"/>
    <property type="match status" value="4"/>
</dbReference>
<dbReference type="GO" id="GO:0008270">
    <property type="term" value="F:zinc ion binding"/>
    <property type="evidence" value="ECO:0007669"/>
    <property type="project" value="InterPro"/>
</dbReference>
<dbReference type="InterPro" id="IPR043550">
    <property type="entry name" value="EHMT1/EHMT2"/>
</dbReference>
<sequence>SSLSIFLSFVFLTEPEVAVQPQAPTPAEPHDHKEYTQIVPPVSLSMPSPSKGEIQSSSVTPVTRGKASDTDWLHLPELPLCSCRMETPKSREILILADRKCMATESVDGQLTRCQDAVVKHEMMRPSNSVQLLVLCEDHRNGMVKHQCCPGCGFFCRAGTFMECQPDVNISHRFHHACASVLKGQSFCPHCGEEASKAKEVTVAKADTTSTVPPALEHGPATPGALEGRADTTTANSFFCVCLIRPKKLRFHPKQLYLSAKQGELKKVLLMLVDGIDPNFKMESQNKRTPLHAAAEGGYKDICHMLVQVTLSVCMMFQRTPLMEACENNHMEVVLYLLRAGASAMHKDVEGFTCLHLAAKSGHYKIVEHLLSTGLIDINCQDDGGWTPMIWATEYKHADQVKLLLTKGADCSIRDKEENICLHWAAFSGSVEITELLLNAHCNLQAVNIHGDSPLHIAARENRLDCITLLLSRGADVFLKNREGETPPDCCSHNSKAWGALQANRKERDAKNIRLSQAEEKALHSDIALGQERVPIPCVNAVDSEPYPDGYKYIPENCVTSPMNIDRNITHLQYCVCKEDCSASICMCGQLSLRCWYDKSGRLLPEFCREEPPLIFECNHACSCWRTCKNRVVQNGLRTRLQLFRTSKKGWGVQALQDIPQGTFVSFHLFYYSPFCKPQDLYCIDARFYGNISRFLNHMCEPNLFACRVFTKHQDLRFPHIAFFASENIKAGEELGFNYGDHFWEVKSKVFSCECGSSKCRYSSAAMASLQADSTPEDQQQPSASPDTSSSNSPSSPS</sequence>
<organism evidence="11 12">
    <name type="scientific">Astatotilapia calliptera</name>
    <name type="common">Eastern happy</name>
    <name type="synonym">Chromis callipterus</name>
    <dbReference type="NCBI Taxonomy" id="8154"/>
    <lineage>
        <taxon>Eukaryota</taxon>
        <taxon>Metazoa</taxon>
        <taxon>Chordata</taxon>
        <taxon>Craniata</taxon>
        <taxon>Vertebrata</taxon>
        <taxon>Euteleostomi</taxon>
        <taxon>Actinopterygii</taxon>
        <taxon>Neopterygii</taxon>
        <taxon>Teleostei</taxon>
        <taxon>Neoteleostei</taxon>
        <taxon>Acanthomorphata</taxon>
        <taxon>Ovalentaria</taxon>
        <taxon>Cichlomorphae</taxon>
        <taxon>Cichliformes</taxon>
        <taxon>Cichlidae</taxon>
        <taxon>African cichlids</taxon>
        <taxon>Pseudocrenilabrinae</taxon>
        <taxon>Haplochromini</taxon>
        <taxon>Astatotilapia</taxon>
    </lineage>
</organism>
<evidence type="ECO:0000256" key="3">
    <source>
        <dbReference type="ARBA" id="ARBA00022603"/>
    </source>
</evidence>
<evidence type="ECO:0000259" key="10">
    <source>
        <dbReference type="PROSITE" id="PS50867"/>
    </source>
</evidence>
<comment type="subcellular location">
    <subcellularLocation>
        <location evidence="1">Chromosome</location>
    </subcellularLocation>
</comment>
<evidence type="ECO:0000259" key="9">
    <source>
        <dbReference type="PROSITE" id="PS50280"/>
    </source>
</evidence>
<feature type="chain" id="PRO_5044276030" description="Euchromatic histone-lysine N-methyltransferase 1b" evidence="8">
    <location>
        <begin position="19"/>
        <end position="798"/>
    </location>
</feature>
<feature type="compositionally biased region" description="Polar residues" evidence="7">
    <location>
        <begin position="771"/>
        <end position="781"/>
    </location>
</feature>
<dbReference type="SUPFAM" id="SSF82199">
    <property type="entry name" value="SET domain"/>
    <property type="match status" value="1"/>
</dbReference>
<dbReference type="PANTHER" id="PTHR46307">
    <property type="entry name" value="G9A, ISOFORM B"/>
    <property type="match status" value="1"/>
</dbReference>
<dbReference type="Gene3D" id="2.170.270.10">
    <property type="entry name" value="SET domain"/>
    <property type="match status" value="2"/>
</dbReference>
<keyword evidence="8" id="KW-0732">Signal</keyword>
<reference evidence="12" key="2">
    <citation type="submission" date="2023-03" db="EMBL/GenBank/DDBJ databases">
        <authorList>
            <consortium name="Wellcome Sanger Institute Data Sharing"/>
        </authorList>
    </citation>
    <scope>NUCLEOTIDE SEQUENCE [LARGE SCALE GENOMIC DNA]</scope>
</reference>
<dbReference type="GO" id="GO:0000122">
    <property type="term" value="P:negative regulation of transcription by RNA polymerase II"/>
    <property type="evidence" value="ECO:0007669"/>
    <property type="project" value="TreeGrafter"/>
</dbReference>
<accession>A0AAX7V752</accession>
<keyword evidence="2" id="KW-0158">Chromosome</keyword>
<dbReference type="GO" id="GO:0002039">
    <property type="term" value="F:p53 binding"/>
    <property type="evidence" value="ECO:0007669"/>
    <property type="project" value="InterPro"/>
</dbReference>
<feature type="domain" description="SET" evidence="9">
    <location>
        <begin position="639"/>
        <end position="740"/>
    </location>
</feature>
<name>A0AAX7V752_ASTCA</name>
<evidence type="ECO:0000256" key="1">
    <source>
        <dbReference type="ARBA" id="ARBA00004286"/>
    </source>
</evidence>
<dbReference type="GO" id="GO:0000785">
    <property type="term" value="C:chromatin"/>
    <property type="evidence" value="ECO:0007669"/>
    <property type="project" value="TreeGrafter"/>
</dbReference>
<feature type="repeat" description="ANK" evidence="6">
    <location>
        <begin position="317"/>
        <end position="349"/>
    </location>
</feature>
<dbReference type="InterPro" id="IPR007728">
    <property type="entry name" value="Pre-SET_dom"/>
</dbReference>
<feature type="region of interest" description="Disordered" evidence="7">
    <location>
        <begin position="771"/>
        <end position="798"/>
    </location>
</feature>
<dbReference type="GeneTree" id="ENSGT00940000156002"/>
<protein>
    <recommendedName>
        <fullName evidence="13">Euchromatic histone-lysine N-methyltransferase 1b</fullName>
    </recommendedName>
</protein>
<keyword evidence="6" id="KW-0040">ANK repeat</keyword>
<dbReference type="CDD" id="cd20905">
    <property type="entry name" value="EHMT_ZBD"/>
    <property type="match status" value="1"/>
</dbReference>
<dbReference type="Ensembl" id="ENSACLT00000053616.1">
    <property type="protein sequence ID" value="ENSACLP00000078383.1"/>
    <property type="gene ID" value="ENSACLG00000027447.2"/>
</dbReference>
<dbReference type="SMART" id="SM00248">
    <property type="entry name" value="ANK"/>
    <property type="match status" value="6"/>
</dbReference>
<evidence type="ECO:0000256" key="4">
    <source>
        <dbReference type="ARBA" id="ARBA00022691"/>
    </source>
</evidence>
<evidence type="ECO:0000256" key="2">
    <source>
        <dbReference type="ARBA" id="ARBA00022454"/>
    </source>
</evidence>
<dbReference type="PROSITE" id="PS50867">
    <property type="entry name" value="PRE_SET"/>
    <property type="match status" value="1"/>
</dbReference>
<dbReference type="InterPro" id="IPR046341">
    <property type="entry name" value="SET_dom_sf"/>
</dbReference>
<keyword evidence="12" id="KW-1185">Reference proteome</keyword>
<keyword evidence="3" id="KW-0489">Methyltransferase</keyword>
<dbReference type="PROSITE" id="PS50088">
    <property type="entry name" value="ANK_REPEAT"/>
    <property type="match status" value="4"/>
</dbReference>
<dbReference type="Pfam" id="PF21533">
    <property type="entry name" value="EHMT1-2_CRR"/>
    <property type="match status" value="1"/>
</dbReference>
<dbReference type="GO" id="GO:0032259">
    <property type="term" value="P:methylation"/>
    <property type="evidence" value="ECO:0007669"/>
    <property type="project" value="UniProtKB-KW"/>
</dbReference>
<evidence type="ECO:0000256" key="8">
    <source>
        <dbReference type="SAM" id="SignalP"/>
    </source>
</evidence>
<dbReference type="Pfam" id="PF12796">
    <property type="entry name" value="Ank_2"/>
    <property type="match status" value="2"/>
</dbReference>
<feature type="signal peptide" evidence="8">
    <location>
        <begin position="1"/>
        <end position="18"/>
    </location>
</feature>
<reference evidence="11" key="3">
    <citation type="submission" date="2025-08" db="UniProtKB">
        <authorList>
            <consortium name="Ensembl"/>
        </authorList>
    </citation>
    <scope>IDENTIFICATION</scope>
</reference>
<dbReference type="Pfam" id="PF00023">
    <property type="entry name" value="Ank"/>
    <property type="match status" value="1"/>
</dbReference>
<dbReference type="SUPFAM" id="SSF48403">
    <property type="entry name" value="Ankyrin repeat"/>
    <property type="match status" value="1"/>
</dbReference>
<dbReference type="Proteomes" id="UP000265100">
    <property type="component" value="Chromosome 7"/>
</dbReference>
<proteinExistence type="predicted"/>
<keyword evidence="3" id="KW-0808">Transferase</keyword>
<keyword evidence="4" id="KW-0949">S-adenosyl-L-methionine</keyword>
<evidence type="ECO:0000256" key="7">
    <source>
        <dbReference type="SAM" id="MobiDB-lite"/>
    </source>
</evidence>
<dbReference type="InterPro" id="IPR047762">
    <property type="entry name" value="EHMT_CRR"/>
</dbReference>
<dbReference type="GO" id="GO:0005634">
    <property type="term" value="C:nucleus"/>
    <property type="evidence" value="ECO:0007669"/>
    <property type="project" value="InterPro"/>
</dbReference>
<dbReference type="SMART" id="SM00468">
    <property type="entry name" value="PreSET"/>
    <property type="match status" value="1"/>
</dbReference>
<feature type="repeat" description="ANK" evidence="6">
    <location>
        <begin position="384"/>
        <end position="416"/>
    </location>
</feature>
<dbReference type="Pfam" id="PF00856">
    <property type="entry name" value="SET"/>
    <property type="match status" value="1"/>
</dbReference>
<keyword evidence="5" id="KW-0156">Chromatin regulator</keyword>
<dbReference type="PROSITE" id="PS50280">
    <property type="entry name" value="SET"/>
    <property type="match status" value="1"/>
</dbReference>
<evidence type="ECO:0000256" key="5">
    <source>
        <dbReference type="ARBA" id="ARBA00022853"/>
    </source>
</evidence>
<dbReference type="InterPro" id="IPR002110">
    <property type="entry name" value="Ankyrin_rpt"/>
</dbReference>
<dbReference type="PRINTS" id="PR01415">
    <property type="entry name" value="ANKYRIN"/>
</dbReference>
<evidence type="ECO:0000256" key="6">
    <source>
        <dbReference type="PROSITE-ProRule" id="PRU00023"/>
    </source>
</evidence>
<feature type="domain" description="Pre-SET" evidence="10">
    <location>
        <begin position="573"/>
        <end position="636"/>
    </location>
</feature>
<dbReference type="InterPro" id="IPR001214">
    <property type="entry name" value="SET_dom"/>
</dbReference>
<feature type="repeat" description="ANK" evidence="6">
    <location>
        <begin position="450"/>
        <end position="482"/>
    </location>
</feature>
<feature type="repeat" description="ANK" evidence="6">
    <location>
        <begin position="350"/>
        <end position="374"/>
    </location>
</feature>
<evidence type="ECO:0000313" key="12">
    <source>
        <dbReference type="Proteomes" id="UP000265100"/>
    </source>
</evidence>
<evidence type="ECO:0000313" key="11">
    <source>
        <dbReference type="Ensembl" id="ENSACLP00000078383.1"/>
    </source>
</evidence>
<dbReference type="InterPro" id="IPR036770">
    <property type="entry name" value="Ankyrin_rpt-contain_sf"/>
</dbReference>
<reference evidence="11 12" key="1">
    <citation type="submission" date="2018-05" db="EMBL/GenBank/DDBJ databases">
        <authorList>
            <person name="Datahose"/>
        </authorList>
    </citation>
    <scope>NUCLEOTIDE SEQUENCE</scope>
</reference>
<dbReference type="GO" id="GO:0046974">
    <property type="term" value="F:histone H3K9 methyltransferase activity"/>
    <property type="evidence" value="ECO:0007669"/>
    <property type="project" value="TreeGrafter"/>
</dbReference>
<dbReference type="SMART" id="SM00317">
    <property type="entry name" value="SET"/>
    <property type="match status" value="1"/>
</dbReference>
<feature type="compositionally biased region" description="Low complexity" evidence="7">
    <location>
        <begin position="782"/>
        <end position="798"/>
    </location>
</feature>
<evidence type="ECO:0008006" key="13">
    <source>
        <dbReference type="Google" id="ProtNLM"/>
    </source>
</evidence>
<feature type="region of interest" description="Disordered" evidence="7">
    <location>
        <begin position="46"/>
        <end position="66"/>
    </location>
</feature>
<dbReference type="PANTHER" id="PTHR46307:SF2">
    <property type="entry name" value="HISTONE-LYSINE N-METHYLTRANSFERASE EHMT1"/>
    <property type="match status" value="1"/>
</dbReference>
<dbReference type="Pfam" id="PF05033">
    <property type="entry name" value="Pre-SET"/>
    <property type="match status" value="1"/>
</dbReference>
<dbReference type="Gene3D" id="1.25.40.20">
    <property type="entry name" value="Ankyrin repeat-containing domain"/>
    <property type="match status" value="1"/>
</dbReference>